<feature type="chain" id="PRO_5043504357" evidence="1">
    <location>
        <begin position="24"/>
        <end position="325"/>
    </location>
</feature>
<dbReference type="RefSeq" id="WP_348814378.1">
    <property type="nucleotide sequence ID" value="NZ_CP098828.1"/>
</dbReference>
<gene>
    <name evidence="2" type="ORF">NFG57_11770</name>
</gene>
<protein>
    <submittedName>
        <fullName evidence="2">TAXI family TRAP transporter solute-binding subunit</fullName>
    </submittedName>
</protein>
<reference evidence="2" key="1">
    <citation type="submission" date="2022-06" db="EMBL/GenBank/DDBJ databases">
        <title>A novel DMS-producing enzyme.</title>
        <authorList>
            <person name="Zhang Y."/>
        </authorList>
    </citation>
    <scope>NUCLEOTIDE SEQUENCE</scope>
    <source>
        <strain evidence="2">H10-59</strain>
    </source>
</reference>
<keyword evidence="1" id="KW-0732">Signal</keyword>
<dbReference type="PANTHER" id="PTHR42941">
    <property type="entry name" value="SLL1037 PROTEIN"/>
    <property type="match status" value="1"/>
</dbReference>
<evidence type="ECO:0000256" key="1">
    <source>
        <dbReference type="SAM" id="SignalP"/>
    </source>
</evidence>
<dbReference type="PANTHER" id="PTHR42941:SF1">
    <property type="entry name" value="SLL1037 PROTEIN"/>
    <property type="match status" value="1"/>
</dbReference>
<feature type="signal peptide" evidence="1">
    <location>
        <begin position="1"/>
        <end position="23"/>
    </location>
</feature>
<sequence>MKNTLKGALAASCLLMLPVAAKASDYLSIGSCPVPCTAYTWAAGVADVINRNVEGVQATAEETKGYIANIRLMQNGEMEASLATSLSAYEAYTASGNYEGTEPGKIMAWMSIAPVAMHILTVEGSSVNTLEDLKGKRVGMGQPGGTSMLDADLLMERIAGEDYEPFRVRLGDMTDMLSDGNIDAALWNGSFPLPPVIQLAAQRDLKLIPVADDFFEALHADYPPYYRLSIPADTYDGVTEDTRTYGLANGLVISSDVPEEQVYQMTKAVFENLDDLAGMHPAFAAMSAETVLNGFGSPLHPGALRYYREVGIPGIEEFVARTSDD</sequence>
<dbReference type="SUPFAM" id="SSF53850">
    <property type="entry name" value="Periplasmic binding protein-like II"/>
    <property type="match status" value="1"/>
</dbReference>
<dbReference type="Pfam" id="PF16868">
    <property type="entry name" value="NMT1_3"/>
    <property type="match status" value="1"/>
</dbReference>
<proteinExistence type="predicted"/>
<dbReference type="NCBIfam" id="TIGR02122">
    <property type="entry name" value="TRAP_TAXI"/>
    <property type="match status" value="1"/>
</dbReference>
<organism evidence="2">
    <name type="scientific">Halomonas sp. H10-59</name>
    <dbReference type="NCBI Taxonomy" id="2950874"/>
    <lineage>
        <taxon>Bacteria</taxon>
        <taxon>Pseudomonadati</taxon>
        <taxon>Pseudomonadota</taxon>
        <taxon>Gammaproteobacteria</taxon>
        <taxon>Oceanospirillales</taxon>
        <taxon>Halomonadaceae</taxon>
        <taxon>Halomonas</taxon>
    </lineage>
</organism>
<dbReference type="AlphaFoldDB" id="A0AAU7KR91"/>
<dbReference type="InterPro" id="IPR011852">
    <property type="entry name" value="TRAP_TAXI"/>
</dbReference>
<accession>A0AAU7KR91</accession>
<dbReference type="Gene3D" id="3.40.190.10">
    <property type="entry name" value="Periplasmic binding protein-like II"/>
    <property type="match status" value="2"/>
</dbReference>
<dbReference type="EMBL" id="CP098828">
    <property type="protein sequence ID" value="XBO73518.1"/>
    <property type="molecule type" value="Genomic_DNA"/>
</dbReference>
<evidence type="ECO:0000313" key="2">
    <source>
        <dbReference type="EMBL" id="XBO73518.1"/>
    </source>
</evidence>
<name>A0AAU7KR91_9GAMM</name>
<dbReference type="CDD" id="cd13520">
    <property type="entry name" value="PBP2_TAXI_TRAP"/>
    <property type="match status" value="1"/>
</dbReference>